<dbReference type="RefSeq" id="WP_055341881.1">
    <property type="nucleotide sequence ID" value="NZ_CDNI01000003.1"/>
</dbReference>
<dbReference type="PANTHER" id="PTHR33643:SF1">
    <property type="entry name" value="UREASE ACCESSORY PROTEIN D"/>
    <property type="match status" value="1"/>
</dbReference>
<dbReference type="Pfam" id="PF01774">
    <property type="entry name" value="UreD"/>
    <property type="match status" value="1"/>
</dbReference>
<dbReference type="AlphaFoldDB" id="A0A0C7G9D2"/>
<evidence type="ECO:0000313" key="5">
    <source>
        <dbReference type="Proteomes" id="UP000049127"/>
    </source>
</evidence>
<comment type="subunit">
    <text evidence="3">UreD, UreF and UreG form a complex that acts as a GTP-hydrolysis-dependent molecular chaperone, activating the urease apoprotein by helping to assemble the nickel containing metallocenter of UreC. The UreE protein probably delivers the nickel.</text>
</comment>
<dbReference type="GO" id="GO:0005737">
    <property type="term" value="C:cytoplasm"/>
    <property type="evidence" value="ECO:0007669"/>
    <property type="project" value="UniProtKB-SubCell"/>
</dbReference>
<keyword evidence="3" id="KW-0963">Cytoplasm</keyword>
<gene>
    <name evidence="4" type="primary">UreH</name>
    <name evidence="3" type="synonym">ureD</name>
    <name evidence="4" type="ORF">R28058_13251</name>
</gene>
<reference evidence="5" key="1">
    <citation type="submission" date="2015-01" db="EMBL/GenBank/DDBJ databases">
        <authorList>
            <person name="Aslett M.A."/>
            <person name="De Silva N."/>
        </authorList>
    </citation>
    <scope>NUCLEOTIDE SEQUENCE [LARGE SCALE GENOMIC DNA]</scope>
    <source>
        <strain evidence="5">R28058</strain>
    </source>
</reference>
<keyword evidence="2 3" id="KW-0143">Chaperone</keyword>
<evidence type="ECO:0000256" key="1">
    <source>
        <dbReference type="ARBA" id="ARBA00007177"/>
    </source>
</evidence>
<dbReference type="HAMAP" id="MF_01384">
    <property type="entry name" value="UreD"/>
    <property type="match status" value="1"/>
</dbReference>
<evidence type="ECO:0000313" key="4">
    <source>
        <dbReference type="EMBL" id="CEQ03592.1"/>
    </source>
</evidence>
<comment type="function">
    <text evidence="3">Required for maturation of urease via the functional incorporation of the urease nickel metallocenter.</text>
</comment>
<dbReference type="GO" id="GO:0016151">
    <property type="term" value="F:nickel cation binding"/>
    <property type="evidence" value="ECO:0007669"/>
    <property type="project" value="UniProtKB-UniRule"/>
</dbReference>
<comment type="similarity">
    <text evidence="1 3">Belongs to the UreD family.</text>
</comment>
<organism evidence="4 5">
    <name type="scientific">Paraclostridium sordellii</name>
    <name type="common">Clostridium sordellii</name>
    <dbReference type="NCBI Taxonomy" id="1505"/>
    <lineage>
        <taxon>Bacteria</taxon>
        <taxon>Bacillati</taxon>
        <taxon>Bacillota</taxon>
        <taxon>Clostridia</taxon>
        <taxon>Peptostreptococcales</taxon>
        <taxon>Peptostreptococcaceae</taxon>
        <taxon>Paraclostridium</taxon>
    </lineage>
</organism>
<dbReference type="EMBL" id="CEKZ01000003">
    <property type="protein sequence ID" value="CEQ03592.1"/>
    <property type="molecule type" value="Genomic_DNA"/>
</dbReference>
<dbReference type="OrthoDB" id="5328682at2"/>
<keyword evidence="3" id="KW-0996">Nickel insertion</keyword>
<sequence length="268" mass="30671">MNCISNKYIKTSKVNITTLNKYGKTILDDIYFTAPFKVSPPFYKEDNSIKVIVMSSSAGIMAGDIHEYNIAIQDNTNIEITSQSYEKIHKMEEGEAHRKCNIFVGSNSLLKYKPLPTIPFKDSAFNSNMNITLKDKSSRLILIDIISCGRVAFGESFEYKYYKSYTEVKCCDRLVYVDNTIYDPYIIDLNNFGMFEGYTHLANLLICNFDDPIEKLNLIRDIIENDKEINGGATLTQSKDISIKIFGYSAQKLTYISEEIIRIFENIC</sequence>
<evidence type="ECO:0000256" key="3">
    <source>
        <dbReference type="HAMAP-Rule" id="MF_01384"/>
    </source>
</evidence>
<proteinExistence type="inferred from homology"/>
<comment type="subcellular location">
    <subcellularLocation>
        <location evidence="3">Cytoplasm</location>
    </subcellularLocation>
</comment>
<dbReference type="PANTHER" id="PTHR33643">
    <property type="entry name" value="UREASE ACCESSORY PROTEIN D"/>
    <property type="match status" value="1"/>
</dbReference>
<accession>A0A0C7G9D2</accession>
<evidence type="ECO:0000256" key="2">
    <source>
        <dbReference type="ARBA" id="ARBA00023186"/>
    </source>
</evidence>
<dbReference type="Proteomes" id="UP000049127">
    <property type="component" value="Unassembled WGS sequence"/>
</dbReference>
<protein>
    <recommendedName>
        <fullName evidence="3">Urease accessory protein UreD</fullName>
    </recommendedName>
</protein>
<name>A0A0C7G9D2_PARSO</name>
<dbReference type="InterPro" id="IPR002669">
    <property type="entry name" value="UreD"/>
</dbReference>